<dbReference type="EMBL" id="CP001046">
    <property type="protein sequence ID" value="ACC76477.1"/>
    <property type="molecule type" value="Genomic_DNA"/>
</dbReference>
<proteinExistence type="predicted"/>
<accession>B2JXW9</accession>
<name>B2JXW9_PARP8</name>
<dbReference type="KEGG" id="bph:Bphy_7542"/>
<gene>
    <name evidence="1" type="ordered locus">Bphy_7542</name>
</gene>
<sequence length="97" mass="10783">MEAPHLFAGLKPAWRTVISKADDRAALGVWPEAVRHSVAAKQRTRAVRVRVMVASGTGPTPVVDCLAMRRLRENSVGLREIPLLDDARRFKFVADHL</sequence>
<reference evidence="2" key="1">
    <citation type="journal article" date="2014" name="Stand. Genomic Sci.">
        <title>Complete genome sequence of Burkholderia phymatum STM815(T), a broad host range and efficient nitrogen-fixing symbiont of Mimosa species.</title>
        <authorList>
            <person name="Moulin L."/>
            <person name="Klonowska A."/>
            <person name="Caroline B."/>
            <person name="Booth K."/>
            <person name="Vriezen J.A."/>
            <person name="Melkonian R."/>
            <person name="James E.K."/>
            <person name="Young J.P."/>
            <person name="Bena G."/>
            <person name="Hauser L."/>
            <person name="Land M."/>
            <person name="Kyrpides N."/>
            <person name="Bruce D."/>
            <person name="Chain P."/>
            <person name="Copeland A."/>
            <person name="Pitluck S."/>
            <person name="Woyke T."/>
            <person name="Lizotte-Waniewski M."/>
            <person name="Bristow J."/>
            <person name="Riley M."/>
        </authorList>
    </citation>
    <scope>NUCLEOTIDE SEQUENCE [LARGE SCALE GENOMIC DNA]</scope>
    <source>
        <strain evidence="2">DSM 17167 / CIP 108236 / LMG 21445 / STM815</strain>
        <plasmid evidence="2">Plasmid pBPHY02</plasmid>
    </source>
</reference>
<evidence type="ECO:0000313" key="2">
    <source>
        <dbReference type="Proteomes" id="UP000001192"/>
    </source>
</evidence>
<protein>
    <submittedName>
        <fullName evidence="1">Uncharacterized protein</fullName>
    </submittedName>
</protein>
<dbReference type="AlphaFoldDB" id="B2JXW9"/>
<geneLocation type="plasmid" evidence="1 2">
    <name>pBPHY02</name>
</geneLocation>
<keyword evidence="2" id="KW-1185">Reference proteome</keyword>
<keyword evidence="1" id="KW-0614">Plasmid</keyword>
<organism evidence="1 2">
    <name type="scientific">Paraburkholderia phymatum (strain DSM 17167 / CIP 108236 / LMG 21445 / STM815)</name>
    <name type="common">Burkholderia phymatum</name>
    <dbReference type="NCBI Taxonomy" id="391038"/>
    <lineage>
        <taxon>Bacteria</taxon>
        <taxon>Pseudomonadati</taxon>
        <taxon>Pseudomonadota</taxon>
        <taxon>Betaproteobacteria</taxon>
        <taxon>Burkholderiales</taxon>
        <taxon>Burkholderiaceae</taxon>
        <taxon>Paraburkholderia</taxon>
    </lineage>
</organism>
<dbReference type="HOGENOM" id="CLU_2341384_0_0_4"/>
<dbReference type="Proteomes" id="UP000001192">
    <property type="component" value="Plasmid pBPHY02"/>
</dbReference>
<dbReference type="eggNOG" id="ENOG5030X5D">
    <property type="taxonomic scope" value="Bacteria"/>
</dbReference>
<evidence type="ECO:0000313" key="1">
    <source>
        <dbReference type="EMBL" id="ACC76477.1"/>
    </source>
</evidence>